<evidence type="ECO:0000256" key="1">
    <source>
        <dbReference type="SAM" id="SignalP"/>
    </source>
</evidence>
<evidence type="ECO:0000313" key="2">
    <source>
        <dbReference type="EMBL" id="RKP27814.1"/>
    </source>
</evidence>
<dbReference type="AlphaFoldDB" id="A0A4P9Z5B3"/>
<protein>
    <submittedName>
        <fullName evidence="2">Uncharacterized protein</fullName>
    </submittedName>
</protein>
<dbReference type="OrthoDB" id="10606520at2759"/>
<feature type="chain" id="PRO_5020926386" evidence="1">
    <location>
        <begin position="20"/>
        <end position="174"/>
    </location>
</feature>
<sequence>MYTILLALVALCLLPIICASGSDRPKVFHGKPIKTRHVFIAGLRLDRVLPARDGATFAEGTYQPDPKVKKRRVQVMCGMDGITRYTAFRVFRSFETLSPPTDRAIAEGRQYVLQWWTTFDVDDGGMRHCYVILHPWKQCHKQIDNALTSLSSTLKLAKKALRQIELGKYRADDY</sequence>
<name>A0A4P9Z5B3_9FUNG</name>
<evidence type="ECO:0000313" key="3">
    <source>
        <dbReference type="Proteomes" id="UP000278143"/>
    </source>
</evidence>
<keyword evidence="3" id="KW-1185">Reference proteome</keyword>
<accession>A0A4P9Z5B3</accession>
<reference evidence="3" key="1">
    <citation type="journal article" date="2018" name="Nat. Microbiol.">
        <title>Leveraging single-cell genomics to expand the fungal tree of life.</title>
        <authorList>
            <person name="Ahrendt S.R."/>
            <person name="Quandt C.A."/>
            <person name="Ciobanu D."/>
            <person name="Clum A."/>
            <person name="Salamov A."/>
            <person name="Andreopoulos B."/>
            <person name="Cheng J.F."/>
            <person name="Woyke T."/>
            <person name="Pelin A."/>
            <person name="Henrissat B."/>
            <person name="Reynolds N.K."/>
            <person name="Benny G.L."/>
            <person name="Smith M.E."/>
            <person name="James T.Y."/>
            <person name="Grigoriev I.V."/>
        </authorList>
    </citation>
    <scope>NUCLEOTIDE SEQUENCE [LARGE SCALE GENOMIC DNA]</scope>
    <source>
        <strain evidence="3">Benny S71-1</strain>
    </source>
</reference>
<dbReference type="Proteomes" id="UP000278143">
    <property type="component" value="Unassembled WGS sequence"/>
</dbReference>
<keyword evidence="1" id="KW-0732">Signal</keyword>
<proteinExistence type="predicted"/>
<dbReference type="EMBL" id="KZ989148">
    <property type="protein sequence ID" value="RKP27814.1"/>
    <property type="molecule type" value="Genomic_DNA"/>
</dbReference>
<feature type="signal peptide" evidence="1">
    <location>
        <begin position="1"/>
        <end position="19"/>
    </location>
</feature>
<organism evidence="2 3">
    <name type="scientific">Syncephalis pseudoplumigaleata</name>
    <dbReference type="NCBI Taxonomy" id="1712513"/>
    <lineage>
        <taxon>Eukaryota</taxon>
        <taxon>Fungi</taxon>
        <taxon>Fungi incertae sedis</taxon>
        <taxon>Zoopagomycota</taxon>
        <taxon>Zoopagomycotina</taxon>
        <taxon>Zoopagomycetes</taxon>
        <taxon>Zoopagales</taxon>
        <taxon>Piptocephalidaceae</taxon>
        <taxon>Syncephalis</taxon>
    </lineage>
</organism>
<gene>
    <name evidence="2" type="ORF">SYNPS1DRAFT_26546</name>
</gene>